<protein>
    <submittedName>
        <fullName evidence="1">Uncharacterized protein</fullName>
    </submittedName>
</protein>
<dbReference type="AlphaFoldDB" id="A0AAN1JNS0"/>
<organism evidence="1 2">
    <name type="scientific">Paraburkholderia hospita</name>
    <dbReference type="NCBI Taxonomy" id="169430"/>
    <lineage>
        <taxon>Bacteria</taxon>
        <taxon>Pseudomonadati</taxon>
        <taxon>Pseudomonadota</taxon>
        <taxon>Betaproteobacteria</taxon>
        <taxon>Burkholderiales</taxon>
        <taxon>Burkholderiaceae</taxon>
        <taxon>Paraburkholderia</taxon>
    </lineage>
</organism>
<dbReference type="Proteomes" id="UP000236649">
    <property type="component" value="Chromosome 5"/>
</dbReference>
<name>A0AAN1JNS0_9BURK</name>
<reference evidence="1 2" key="1">
    <citation type="submission" date="2018-01" db="EMBL/GenBank/DDBJ databases">
        <title>Species boundaries and ecological features among Paraburkholderia terrae DSMZ17804T, P. hospita DSMZ17164T and P. caribensis DSMZ13236T.</title>
        <authorList>
            <person name="Pratama A.A."/>
        </authorList>
    </citation>
    <scope>NUCLEOTIDE SEQUENCE [LARGE SCALE GENOMIC DNA]</scope>
    <source>
        <strain evidence="1 2">DSM 17164</strain>
    </source>
</reference>
<accession>A0AAN1JNS0</accession>
<evidence type="ECO:0000313" key="1">
    <source>
        <dbReference type="EMBL" id="AUT76712.1"/>
    </source>
</evidence>
<evidence type="ECO:0000313" key="2">
    <source>
        <dbReference type="Proteomes" id="UP000236649"/>
    </source>
</evidence>
<gene>
    <name evidence="1" type="ORF">C2L64_52470</name>
</gene>
<dbReference type="EMBL" id="CP026109">
    <property type="protein sequence ID" value="AUT76712.1"/>
    <property type="molecule type" value="Genomic_DNA"/>
</dbReference>
<proteinExistence type="predicted"/>
<sequence length="174" mass="18754">MGPSRGTEVYQRCWRRRISASRSATVGESRDGQPRRYDGLEPAVEWVGGAGRLGEGRVHPGMRRRLARSQAGAGDLPVDARRARGGEGGVELQQFRLPVDAIRVYLVAVRLEGRHIVAAVQLGGRNTAPLQAQQVRCLGIARKSSGGAHADTRLAIACDVTARPTPRRGSRDTA</sequence>
<dbReference type="KEGG" id="phs:C2L64_52470"/>